<keyword evidence="6" id="KW-1185">Reference proteome</keyword>
<evidence type="ECO:0000256" key="4">
    <source>
        <dbReference type="SAM" id="MobiDB-lite"/>
    </source>
</evidence>
<dbReference type="GeneID" id="11464326"/>
<evidence type="ECO:0000313" key="6">
    <source>
        <dbReference type="Proteomes" id="UP000097892"/>
    </source>
</evidence>
<dbReference type="KEGG" id="vg:11464326"/>
<dbReference type="GO" id="GO:0042025">
    <property type="term" value="C:host cell nucleus"/>
    <property type="evidence" value="ECO:0007669"/>
    <property type="project" value="UniProtKB-SubCell"/>
</dbReference>
<feature type="compositionally biased region" description="Basic and acidic residues" evidence="4">
    <location>
        <begin position="382"/>
        <end position="393"/>
    </location>
</feature>
<dbReference type="Proteomes" id="UP000097892">
    <property type="component" value="Segment"/>
</dbReference>
<dbReference type="InterPro" id="IPR004138">
    <property type="entry name" value="U79_P34"/>
</dbReference>
<feature type="compositionally biased region" description="Basic and acidic residues" evidence="4">
    <location>
        <begin position="149"/>
        <end position="161"/>
    </location>
</feature>
<organism evidence="5 6">
    <name type="scientific">Saimiriine betaherpesvirus 4</name>
    <dbReference type="NCBI Taxonomy" id="1535247"/>
    <lineage>
        <taxon>Viruses</taxon>
        <taxon>Duplodnaviria</taxon>
        <taxon>Heunggongvirae</taxon>
        <taxon>Peploviricota</taxon>
        <taxon>Herviviricetes</taxon>
        <taxon>Herpesvirales</taxon>
        <taxon>Orthoherpesviridae</taxon>
        <taxon>Betaherpesvirinae</taxon>
        <taxon>Cytomegalovirus</taxon>
        <taxon>Cytomegalovirus saimiriinebeta4</taxon>
    </lineage>
</organism>
<feature type="compositionally biased region" description="Basic and acidic residues" evidence="4">
    <location>
        <begin position="178"/>
        <end position="218"/>
    </location>
</feature>
<comment type="subcellular location">
    <subcellularLocation>
        <location evidence="1">Host nucleus</location>
    </subcellularLocation>
</comment>
<feature type="region of interest" description="Disordered" evidence="4">
    <location>
        <begin position="145"/>
        <end position="226"/>
    </location>
</feature>
<feature type="region of interest" description="Disordered" evidence="4">
    <location>
        <begin position="249"/>
        <end position="314"/>
    </location>
</feature>
<name>G8XT10_9BETA</name>
<sequence length="452" mass="49459">MEADQATSIRKYITFNSPNRILHQNVSQVMDVRQFIFESAKIVDCVNGEGHVSTLGKGWLCATMVQTGESSSSSKSQQGFMSIDITEDNVLRDSLFLRGGVVFNKSVSSVVGSGEAGPALLTMISESGSLQLTYVRHFTNRPATLPVEQHVERRSVEEERRKKPSSSSTVDANGFALRDPRLLNRSKERKRESEGGSPRGDKRQKTHHESRNESEARPPPEPGTDAVAFLNYTNAALADAVDGALSSSMNVDVPGDSGETRSSIVENRATEDMGDSGLGEAAETRNSDDGGVEGSSNPVPPPNSQDLVPHSPRFDDIIKSLKKLFSDCKDKRLCPTVARLPLDFKPSDSDDEVPGTSSATAPTPPPSRPSRPVCEIKPSVRPVEERIERSDRRGRGRSTRSGNNRTRQPRRPRRRDREPDLTWRPPSFLEDGLEIVDEDEAAIAAAAIEGLM</sequence>
<evidence type="ECO:0000256" key="3">
    <source>
        <dbReference type="ARBA" id="ARBA00022562"/>
    </source>
</evidence>
<dbReference type="Pfam" id="PF03064">
    <property type="entry name" value="U79_P34"/>
    <property type="match status" value="1"/>
</dbReference>
<keyword evidence="3" id="KW-1048">Host nucleus</keyword>
<feature type="region of interest" description="Disordered" evidence="4">
    <location>
        <begin position="341"/>
        <end position="427"/>
    </location>
</feature>
<dbReference type="RefSeq" id="YP_004940268.1">
    <property type="nucleotide sequence ID" value="NC_016448.1"/>
</dbReference>
<evidence type="ECO:0000256" key="1">
    <source>
        <dbReference type="ARBA" id="ARBA00004147"/>
    </source>
</evidence>
<evidence type="ECO:0000256" key="2">
    <source>
        <dbReference type="ARBA" id="ARBA00006651"/>
    </source>
</evidence>
<reference evidence="5" key="1">
    <citation type="submission" date="2011-12" db="EMBL/GenBank/DDBJ databases">
        <title>Comparative genomics of primate cytomegaloviruses.</title>
        <authorList>
            <person name="Davison A.J."/>
            <person name="Holton M."/>
            <person name="Dolan A."/>
            <person name="Dargan D.J."/>
            <person name="Gatherer D."/>
            <person name="Hayward G.S."/>
        </authorList>
    </citation>
    <scope>NUCLEOTIDE SEQUENCE [LARGE SCALE GENOMIC DNA]</scope>
    <source>
        <strain evidence="5">SqSHV</strain>
    </source>
</reference>
<comment type="similarity">
    <text evidence="2">Belongs to the herpesviridae U79/UL112 family.</text>
</comment>
<accession>G8XT10</accession>
<dbReference type="OrthoDB" id="23688at10239"/>
<gene>
    <name evidence="5" type="primary">UL112</name>
</gene>
<dbReference type="EMBL" id="FJ483967">
    <property type="protein sequence ID" value="AEV80956.1"/>
    <property type="molecule type" value="Genomic_DNA"/>
</dbReference>
<proteinExistence type="inferred from homology"/>
<protein>
    <submittedName>
        <fullName evidence="5">Protein UL112</fullName>
    </submittedName>
</protein>
<evidence type="ECO:0000313" key="5">
    <source>
        <dbReference type="EMBL" id="AEV80956.1"/>
    </source>
</evidence>